<dbReference type="AlphaFoldDB" id="A0A4S8IXH8"/>
<proteinExistence type="predicted"/>
<sequence length="244" mass="25978">MAMERDSDNGIIGNADNVIRKLADGIERVLDLQSQERVGRKLRVPQPVMTHHTALVGVCDGSLLEILHRSERLLQLGFHLVEELLGEPDPADIEEETELLVLLDRVLLDGSVLDLLRRYSGGGSRGGGGAGKADDGSWRAEVAGAAGGQDGEGAAEAEAEGGGGVADAGNGSHGVALNAFGSGERSDSSMRPVLEIWGEEFKRRKGRWKLARAGDGEEGFARAEVASWSSSLAPVIFEEERRDQ</sequence>
<keyword evidence="3" id="KW-1185">Reference proteome</keyword>
<evidence type="ECO:0000313" key="2">
    <source>
        <dbReference type="EMBL" id="THU52632.1"/>
    </source>
</evidence>
<dbReference type="EMBL" id="PYDT01000008">
    <property type="protein sequence ID" value="THU52632.1"/>
    <property type="molecule type" value="Genomic_DNA"/>
</dbReference>
<name>A0A4S8IXH8_MUSBA</name>
<gene>
    <name evidence="2" type="ORF">C4D60_Mb10t05990</name>
</gene>
<dbReference type="Proteomes" id="UP000317650">
    <property type="component" value="Chromosome 10"/>
</dbReference>
<organism evidence="2 3">
    <name type="scientific">Musa balbisiana</name>
    <name type="common">Banana</name>
    <dbReference type="NCBI Taxonomy" id="52838"/>
    <lineage>
        <taxon>Eukaryota</taxon>
        <taxon>Viridiplantae</taxon>
        <taxon>Streptophyta</taxon>
        <taxon>Embryophyta</taxon>
        <taxon>Tracheophyta</taxon>
        <taxon>Spermatophyta</taxon>
        <taxon>Magnoliopsida</taxon>
        <taxon>Liliopsida</taxon>
        <taxon>Zingiberales</taxon>
        <taxon>Musaceae</taxon>
        <taxon>Musa</taxon>
    </lineage>
</organism>
<feature type="region of interest" description="Disordered" evidence="1">
    <location>
        <begin position="144"/>
        <end position="170"/>
    </location>
</feature>
<evidence type="ECO:0000313" key="3">
    <source>
        <dbReference type="Proteomes" id="UP000317650"/>
    </source>
</evidence>
<reference evidence="2 3" key="1">
    <citation type="journal article" date="2019" name="Nat. Plants">
        <title>Genome sequencing of Musa balbisiana reveals subgenome evolution and function divergence in polyploid bananas.</title>
        <authorList>
            <person name="Yao X."/>
        </authorList>
    </citation>
    <scope>NUCLEOTIDE SEQUENCE [LARGE SCALE GENOMIC DNA]</scope>
    <source>
        <strain evidence="3">cv. DH-PKW</strain>
        <tissue evidence="2">Leaves</tissue>
    </source>
</reference>
<evidence type="ECO:0000256" key="1">
    <source>
        <dbReference type="SAM" id="MobiDB-lite"/>
    </source>
</evidence>
<comment type="caution">
    <text evidence="2">The sequence shown here is derived from an EMBL/GenBank/DDBJ whole genome shotgun (WGS) entry which is preliminary data.</text>
</comment>
<accession>A0A4S8IXH8</accession>
<protein>
    <submittedName>
        <fullName evidence="2">Uncharacterized protein</fullName>
    </submittedName>
</protein>